<protein>
    <submittedName>
        <fullName evidence="1">Uncharacterized protein</fullName>
    </submittedName>
</protein>
<dbReference type="Proteomes" id="UP000076858">
    <property type="component" value="Unassembled WGS sequence"/>
</dbReference>
<dbReference type="AlphaFoldDB" id="A0A0P6C9K5"/>
<dbReference type="EMBL" id="LRGB01000642">
    <property type="protein sequence ID" value="KZS17266.1"/>
    <property type="molecule type" value="Genomic_DNA"/>
</dbReference>
<name>A0A0P6C9K5_9CRUS</name>
<gene>
    <name evidence="1" type="ORF">APZ42_016901</name>
</gene>
<proteinExistence type="predicted"/>
<organism evidence="1 2">
    <name type="scientific">Daphnia magna</name>
    <dbReference type="NCBI Taxonomy" id="35525"/>
    <lineage>
        <taxon>Eukaryota</taxon>
        <taxon>Metazoa</taxon>
        <taxon>Ecdysozoa</taxon>
        <taxon>Arthropoda</taxon>
        <taxon>Crustacea</taxon>
        <taxon>Branchiopoda</taxon>
        <taxon>Diplostraca</taxon>
        <taxon>Cladocera</taxon>
        <taxon>Anomopoda</taxon>
        <taxon>Daphniidae</taxon>
        <taxon>Daphnia</taxon>
    </lineage>
</organism>
<reference evidence="1 2" key="1">
    <citation type="submission" date="2016-03" db="EMBL/GenBank/DDBJ databases">
        <title>EvidentialGene: Evidence-directed Construction of Genes on Genomes.</title>
        <authorList>
            <person name="Gilbert D.G."/>
            <person name="Choi J.-H."/>
            <person name="Mockaitis K."/>
            <person name="Colbourne J."/>
            <person name="Pfrender M."/>
        </authorList>
    </citation>
    <scope>NUCLEOTIDE SEQUENCE [LARGE SCALE GENOMIC DNA]</scope>
    <source>
        <strain evidence="1 2">Xinb3</strain>
        <tissue evidence="1">Complete organism</tissue>
    </source>
</reference>
<keyword evidence="2" id="KW-1185">Reference proteome</keyword>
<evidence type="ECO:0000313" key="1">
    <source>
        <dbReference type="EMBL" id="KZS17266.1"/>
    </source>
</evidence>
<evidence type="ECO:0000313" key="2">
    <source>
        <dbReference type="Proteomes" id="UP000076858"/>
    </source>
</evidence>
<sequence>MISKDIMLIIFIRSCACSFFSSSHSVQLFCVMGNTMLRVPSIGSNALLQVPDGCYFIATANHSQPNKQLNGARPKTKQVVFQ</sequence>
<accession>A0A0P6C9K5</accession>
<comment type="caution">
    <text evidence="1">The sequence shown here is derived from an EMBL/GenBank/DDBJ whole genome shotgun (WGS) entry which is preliminary data.</text>
</comment>